<name>A0A0D2NMX9_HYPSF</name>
<gene>
    <name evidence="2" type="ORF">HYPSUDRAFT_205606</name>
</gene>
<proteinExistence type="predicted"/>
<feature type="compositionally biased region" description="Polar residues" evidence="1">
    <location>
        <begin position="120"/>
        <end position="129"/>
    </location>
</feature>
<protein>
    <submittedName>
        <fullName evidence="2">Uncharacterized protein</fullName>
    </submittedName>
</protein>
<dbReference type="EMBL" id="KN817593">
    <property type="protein sequence ID" value="KJA18106.1"/>
    <property type="molecule type" value="Genomic_DNA"/>
</dbReference>
<accession>A0A0D2NMX9</accession>
<dbReference type="Proteomes" id="UP000054270">
    <property type="component" value="Unassembled WGS sequence"/>
</dbReference>
<keyword evidence="3" id="KW-1185">Reference proteome</keyword>
<evidence type="ECO:0000313" key="2">
    <source>
        <dbReference type="EMBL" id="KJA18106.1"/>
    </source>
</evidence>
<organism evidence="2 3">
    <name type="scientific">Hypholoma sublateritium (strain FD-334 SS-4)</name>
    <dbReference type="NCBI Taxonomy" id="945553"/>
    <lineage>
        <taxon>Eukaryota</taxon>
        <taxon>Fungi</taxon>
        <taxon>Dikarya</taxon>
        <taxon>Basidiomycota</taxon>
        <taxon>Agaricomycotina</taxon>
        <taxon>Agaricomycetes</taxon>
        <taxon>Agaricomycetidae</taxon>
        <taxon>Agaricales</taxon>
        <taxon>Agaricineae</taxon>
        <taxon>Strophariaceae</taxon>
        <taxon>Hypholoma</taxon>
    </lineage>
</organism>
<sequence length="259" mass="28335">MPVCFCTVRGCRDSGGVDPASGEPIGRTVTANVLRVHSLDELAQETNNELNSNVEDDEIDQLSAKIAGTTLADQMNGPSTATPGGRLWGHYFTDIELPSTSSPFSPHTTPTLKQPKENLPSLSQHQATPPRSREAELLSCLSSLDKDVLIFIAEVELNVGRIDRPSSKGQPKPFPLLTLIKKSEALQDRLDTISFKSPAVKQRKGGITIKLATAVELLKAAQRSWNTRLDKIEKVKTPSKGVPFDTGQRKYPTYVEDLF</sequence>
<feature type="region of interest" description="Disordered" evidence="1">
    <location>
        <begin position="99"/>
        <end position="134"/>
    </location>
</feature>
<evidence type="ECO:0000313" key="3">
    <source>
        <dbReference type="Proteomes" id="UP000054270"/>
    </source>
</evidence>
<evidence type="ECO:0000256" key="1">
    <source>
        <dbReference type="SAM" id="MobiDB-lite"/>
    </source>
</evidence>
<dbReference type="AlphaFoldDB" id="A0A0D2NMX9"/>
<feature type="compositionally biased region" description="Low complexity" evidence="1">
    <location>
        <begin position="99"/>
        <end position="111"/>
    </location>
</feature>
<reference evidence="3" key="1">
    <citation type="submission" date="2014-04" db="EMBL/GenBank/DDBJ databases">
        <title>Evolutionary Origins and Diversification of the Mycorrhizal Mutualists.</title>
        <authorList>
            <consortium name="DOE Joint Genome Institute"/>
            <consortium name="Mycorrhizal Genomics Consortium"/>
            <person name="Kohler A."/>
            <person name="Kuo A."/>
            <person name="Nagy L.G."/>
            <person name="Floudas D."/>
            <person name="Copeland A."/>
            <person name="Barry K.W."/>
            <person name="Cichocki N."/>
            <person name="Veneault-Fourrey C."/>
            <person name="LaButti K."/>
            <person name="Lindquist E.A."/>
            <person name="Lipzen A."/>
            <person name="Lundell T."/>
            <person name="Morin E."/>
            <person name="Murat C."/>
            <person name="Riley R."/>
            <person name="Ohm R."/>
            <person name="Sun H."/>
            <person name="Tunlid A."/>
            <person name="Henrissat B."/>
            <person name="Grigoriev I.V."/>
            <person name="Hibbett D.S."/>
            <person name="Martin F."/>
        </authorList>
    </citation>
    <scope>NUCLEOTIDE SEQUENCE [LARGE SCALE GENOMIC DNA]</scope>
    <source>
        <strain evidence="3">FD-334 SS-4</strain>
    </source>
</reference>